<sequence length="156" mass="17516">MGKIRLARVDDRLIHGQVMTSWLQYTGARHIVIIDDETANDDFTKTIIGMAVPNGIRLDVFTIAEATDYLLANEYNDLILLVKSPMTFLQLIERGVVLEEIIVGGMGANAERKTFYKNISASENEKMVLQKLIETGVEVRIQVIPDQKSVLVKNLL</sequence>
<dbReference type="EMBL" id="JAFREL020000003">
    <property type="protein sequence ID" value="MEO1771675.1"/>
    <property type="molecule type" value="Genomic_DNA"/>
</dbReference>
<keyword evidence="2" id="KW-0813">Transport</keyword>
<organism evidence="9 10">
    <name type="scientific">Candidatus Enterococcus ferrettii</name>
    <dbReference type="NCBI Taxonomy" id="2815324"/>
    <lineage>
        <taxon>Bacteria</taxon>
        <taxon>Bacillati</taxon>
        <taxon>Bacillota</taxon>
        <taxon>Bacilli</taxon>
        <taxon>Lactobacillales</taxon>
        <taxon>Enterococcaceae</taxon>
        <taxon>Enterococcus</taxon>
    </lineage>
</organism>
<dbReference type="SUPFAM" id="SSF52728">
    <property type="entry name" value="PTS IIb component"/>
    <property type="match status" value="1"/>
</dbReference>
<keyword evidence="5" id="KW-0808">Transferase</keyword>
<evidence type="ECO:0000256" key="2">
    <source>
        <dbReference type="ARBA" id="ARBA00022448"/>
    </source>
</evidence>
<protein>
    <submittedName>
        <fullName evidence="9">PTS system, mannose-specific IIB component</fullName>
    </submittedName>
</protein>
<evidence type="ECO:0000256" key="4">
    <source>
        <dbReference type="ARBA" id="ARBA00022597"/>
    </source>
</evidence>
<evidence type="ECO:0000256" key="1">
    <source>
        <dbReference type="ARBA" id="ARBA00004496"/>
    </source>
</evidence>
<keyword evidence="10" id="KW-1185">Reference proteome</keyword>
<dbReference type="Gene3D" id="3.40.35.10">
    <property type="entry name" value="Phosphotransferase system, sorbose subfamily IIB component"/>
    <property type="match status" value="1"/>
</dbReference>
<keyword evidence="7" id="KW-0418">Kinase</keyword>
<evidence type="ECO:0000313" key="10">
    <source>
        <dbReference type="Proteomes" id="UP000664357"/>
    </source>
</evidence>
<dbReference type="RefSeq" id="WP_207704693.1">
    <property type="nucleotide sequence ID" value="NZ_JAFREL020000003.1"/>
</dbReference>
<dbReference type="PROSITE" id="PS51101">
    <property type="entry name" value="PTS_EIIB_TYPE_4"/>
    <property type="match status" value="1"/>
</dbReference>
<evidence type="ECO:0000256" key="7">
    <source>
        <dbReference type="ARBA" id="ARBA00022777"/>
    </source>
</evidence>
<comment type="caution">
    <text evidence="9">The sequence shown here is derived from an EMBL/GenBank/DDBJ whole genome shotgun (WGS) entry which is preliminary data.</text>
</comment>
<dbReference type="InterPro" id="IPR036667">
    <property type="entry name" value="PTS_IIB_sorbose-sp_sf"/>
</dbReference>
<feature type="domain" description="PTS EIIB type-4" evidence="8">
    <location>
        <begin position="1"/>
        <end position="156"/>
    </location>
</feature>
<keyword evidence="6" id="KW-0598">Phosphotransferase system</keyword>
<name>A0ABV0ESR1_9ENTE</name>
<accession>A0ABV0ESR1</accession>
<gene>
    <name evidence="9" type="ORF">JZO67_003656</name>
</gene>
<dbReference type="Pfam" id="PF03830">
    <property type="entry name" value="PTSIIB_sorb"/>
    <property type="match status" value="1"/>
</dbReference>
<evidence type="ECO:0000256" key="5">
    <source>
        <dbReference type="ARBA" id="ARBA00022679"/>
    </source>
</evidence>
<comment type="subcellular location">
    <subcellularLocation>
        <location evidence="1">Cytoplasm</location>
    </subcellularLocation>
</comment>
<keyword evidence="4" id="KW-0762">Sugar transport</keyword>
<dbReference type="Proteomes" id="UP000664357">
    <property type="component" value="Unassembled WGS sequence"/>
</dbReference>
<reference evidence="9 10" key="2">
    <citation type="submission" date="2024-02" db="EMBL/GenBank/DDBJ databases">
        <title>The Genome Sequence of Enterococcus sp. DIV0159.</title>
        <authorList>
            <person name="Earl A."/>
            <person name="Manson A."/>
            <person name="Gilmore M."/>
            <person name="Sanders J."/>
            <person name="Shea T."/>
            <person name="Howe W."/>
            <person name="Livny J."/>
            <person name="Cuomo C."/>
            <person name="Neafsey D."/>
            <person name="Birren B."/>
        </authorList>
    </citation>
    <scope>NUCLEOTIDE SEQUENCE [LARGE SCALE GENOMIC DNA]</scope>
    <source>
        <strain evidence="9 10">665A</strain>
    </source>
</reference>
<evidence type="ECO:0000256" key="3">
    <source>
        <dbReference type="ARBA" id="ARBA00022490"/>
    </source>
</evidence>
<evidence type="ECO:0000259" key="8">
    <source>
        <dbReference type="PROSITE" id="PS51101"/>
    </source>
</evidence>
<reference evidence="9 10" key="1">
    <citation type="submission" date="2021-03" db="EMBL/GenBank/DDBJ databases">
        <authorList>
            <person name="Gilmore M.S."/>
            <person name="Schwartzman J."/>
            <person name="Van Tyne D."/>
            <person name="Martin M."/>
            <person name="Earl A.M."/>
            <person name="Manson A.L."/>
            <person name="Straub T."/>
            <person name="Salamzade R."/>
            <person name="Saavedra J."/>
            <person name="Lebreton F."/>
            <person name="Prichula J."/>
            <person name="Schaufler K."/>
            <person name="Gaca A."/>
            <person name="Sgardioli B."/>
            <person name="Wagenaar J."/>
            <person name="Strong T."/>
        </authorList>
    </citation>
    <scope>NUCLEOTIDE SEQUENCE [LARGE SCALE GENOMIC DNA]</scope>
    <source>
        <strain evidence="9 10">665A</strain>
    </source>
</reference>
<proteinExistence type="predicted"/>
<dbReference type="InterPro" id="IPR004720">
    <property type="entry name" value="PTS_IIB_sorbose-sp"/>
</dbReference>
<evidence type="ECO:0000256" key="6">
    <source>
        <dbReference type="ARBA" id="ARBA00022683"/>
    </source>
</evidence>
<keyword evidence="3" id="KW-0963">Cytoplasm</keyword>
<evidence type="ECO:0000313" key="9">
    <source>
        <dbReference type="EMBL" id="MEO1771675.1"/>
    </source>
</evidence>